<accession>A0AA88KQ87</accession>
<dbReference type="PANTHER" id="PTHR43272">
    <property type="entry name" value="LONG-CHAIN-FATTY-ACID--COA LIGASE"/>
    <property type="match status" value="1"/>
</dbReference>
<evidence type="ECO:0000313" key="6">
    <source>
        <dbReference type="Proteomes" id="UP000816034"/>
    </source>
</evidence>
<sequence>MIDTSPSPVEQVLNEFQFLREFYQCIQNEGQEGELLFDHLVRVLKLGNRTREIYMEESILLADEFSMAQEEYLEEKERKIKNIQQLLLIREEEEETSINRNDHTVMDEFMKHIREYKTFIMEQQSNLSDLEENPKMIKFTELNQQFNEQLKELQKKVDHWKEKIENLSIPWQVAYSASFDSSEQNGVVEFNSGKITDKFGNNLWEDRCGMCEVIIQSGAKGEGAPRYRCTSSSDKTATKCEHCYKWMKQIEKRYFSSPIVFDINNDTVISQDNDAVFQKAKQIDHFFGYPYVVEYNDVVFMKLNILNAPNLPTFVNNIFQTFSQRPCVGTRNKDGNFIFKTYEEFRNEIIHCSIGFIEVLKNAGILANSEQVSIAISTDENRYEYTMIDLMCALNGFISIGLQCARSDDELESIIRTASVQCIVCDGKLFEKYYKLITKLKDSKGKFVLISMDTQMLSGDECDTDIVTCFLPSIIDSGHNMCITDPNAKTMLGIQLTTPIIVKEDSQLYRYSNDPTSGVKKSEQTDQNSKRINSLIFTSGSTSTAKGCIVTNEHWRVDIEKQISHELLEVEASYCPQALGSDRVTTWGALLKGGRVVYCRRGIYLFEDLMKCNPTGIVTPPSIFNSIYNEYHSELLELQQKGEEQQIKDLGKKFSRLFGRRLRMIGIGGAFVSPELFQFIKNVLQLPVVEGYGASECGGIATNGIINSDVKFRLIDVPEMGYFNTDIPFPRGELVVKTSYTIPGYFNNEKESNESFTDDGYYITGDIVELNPENNSIKIIDRRKNIFKLAISEFVSPTKLESIYEQIDEIENCCIYGDSSREYIVAIVRTVHNGCNDKRQILKSMHQIAKLHNVRPFEIPRDVIFDDDEWTIENNLLTPSGKVSRFKIYKKHTKSIEDCYSTHANDNEVLFTVDDIEQNFISLCKSILETEDLDMNKSFTELGGSSMKAVKLLFSVQRLFNISQTPISILIHQPLSTVCQVLSMGSSNKLMHHFSTQQNQNLFLEVENDLLLDESIQFVEKEKQGDHSILLTGATGFVGTHLLDKLCNRFPSCTIYCVVRGASDNDAKERVVRSLTNFQLKPDLSNVKVLCGDVSKEQFAFEDSSKYELLLNHVNSIYHVAAQVEFSKSYSHLKNSNVNSVKHLLRFISQSPIEIQLHHVSTISVFGELLTKNPILTEIDSIGDSFKESGVVNSDGYSQTKWVSEKLLQKAAERGFKAFKIYRLGLCSWSHQTGIPNSSDWFTKFIQSIVQLQKYPDTNEKLSLVPVDYVCDTIIDIASSSSSTPRIFHIINNNSPIPFKLFIHYLETSHSTQGHLTKLPYSNWIEQVNEKIAIYPLLPYIKHGFPSTPKFTDNHSQHLRSIPSCPDTTQLYVSQLKLSNI</sequence>
<keyword evidence="6" id="KW-1185">Reference proteome</keyword>
<dbReference type="Proteomes" id="UP000816034">
    <property type="component" value="Unassembled WGS sequence"/>
</dbReference>
<dbReference type="SUPFAM" id="SSF47336">
    <property type="entry name" value="ACP-like"/>
    <property type="match status" value="1"/>
</dbReference>
<organism evidence="5 6">
    <name type="scientific">Naegleria lovaniensis</name>
    <name type="common">Amoeba</name>
    <dbReference type="NCBI Taxonomy" id="51637"/>
    <lineage>
        <taxon>Eukaryota</taxon>
        <taxon>Discoba</taxon>
        <taxon>Heterolobosea</taxon>
        <taxon>Tetramitia</taxon>
        <taxon>Eutetramitia</taxon>
        <taxon>Vahlkampfiidae</taxon>
        <taxon>Naegleria</taxon>
    </lineage>
</organism>
<feature type="domain" description="Carrier" evidence="4">
    <location>
        <begin position="911"/>
        <end position="989"/>
    </location>
</feature>
<comment type="caution">
    <text evidence="5">The sequence shown here is derived from an EMBL/GenBank/DDBJ whole genome shotgun (WGS) entry which is preliminary data.</text>
</comment>
<dbReference type="GO" id="GO:0004467">
    <property type="term" value="F:long-chain fatty acid-CoA ligase activity"/>
    <property type="evidence" value="ECO:0007669"/>
    <property type="project" value="TreeGrafter"/>
</dbReference>
<evidence type="ECO:0000259" key="4">
    <source>
        <dbReference type="PROSITE" id="PS50075"/>
    </source>
</evidence>
<dbReference type="InterPro" id="IPR006162">
    <property type="entry name" value="Ppantetheine_attach_site"/>
</dbReference>
<dbReference type="CDD" id="cd05235">
    <property type="entry name" value="SDR_e1"/>
    <property type="match status" value="1"/>
</dbReference>
<dbReference type="InterPro" id="IPR000873">
    <property type="entry name" value="AMP-dep_synth/lig_dom"/>
</dbReference>
<proteinExistence type="predicted"/>
<dbReference type="InterPro" id="IPR036736">
    <property type="entry name" value="ACP-like_sf"/>
</dbReference>
<dbReference type="InterPro" id="IPR009081">
    <property type="entry name" value="PP-bd_ACP"/>
</dbReference>
<evidence type="ECO:0000256" key="1">
    <source>
        <dbReference type="ARBA" id="ARBA00022450"/>
    </source>
</evidence>
<dbReference type="SUPFAM" id="SSF51735">
    <property type="entry name" value="NAD(P)-binding Rossmann-fold domains"/>
    <property type="match status" value="1"/>
</dbReference>
<reference evidence="5 6" key="1">
    <citation type="journal article" date="2018" name="BMC Genomics">
        <title>The genome of Naegleria lovaniensis, the basis for a comparative approach to unravel pathogenicity factors of the human pathogenic amoeba N. fowleri.</title>
        <authorList>
            <person name="Liechti N."/>
            <person name="Schurch N."/>
            <person name="Bruggmann R."/>
            <person name="Wittwer M."/>
        </authorList>
    </citation>
    <scope>NUCLEOTIDE SEQUENCE [LARGE SCALE GENOMIC DNA]</scope>
    <source>
        <strain evidence="5 6">ATCC 30569</strain>
    </source>
</reference>
<dbReference type="GO" id="GO:0005783">
    <property type="term" value="C:endoplasmic reticulum"/>
    <property type="evidence" value="ECO:0007669"/>
    <property type="project" value="TreeGrafter"/>
</dbReference>
<dbReference type="InterPro" id="IPR010080">
    <property type="entry name" value="Thioester_reductase-like_dom"/>
</dbReference>
<dbReference type="PROSITE" id="PS00455">
    <property type="entry name" value="AMP_BINDING"/>
    <property type="match status" value="1"/>
</dbReference>
<dbReference type="Gene3D" id="3.40.50.720">
    <property type="entry name" value="NAD(P)-binding Rossmann-like Domain"/>
    <property type="match status" value="1"/>
</dbReference>
<dbReference type="GeneID" id="68104947"/>
<dbReference type="InterPro" id="IPR020845">
    <property type="entry name" value="AMP-binding_CS"/>
</dbReference>
<dbReference type="GO" id="GO:0016020">
    <property type="term" value="C:membrane"/>
    <property type="evidence" value="ECO:0007669"/>
    <property type="project" value="TreeGrafter"/>
</dbReference>
<keyword evidence="1" id="KW-0596">Phosphopantetheine</keyword>
<evidence type="ECO:0000256" key="3">
    <source>
        <dbReference type="SAM" id="Coils"/>
    </source>
</evidence>
<dbReference type="SUPFAM" id="SSF56801">
    <property type="entry name" value="Acetyl-CoA synthetase-like"/>
    <property type="match status" value="1"/>
</dbReference>
<dbReference type="Gene3D" id="3.40.50.12780">
    <property type="entry name" value="N-terminal domain of ligase-like"/>
    <property type="match status" value="1"/>
</dbReference>
<dbReference type="InterPro" id="IPR013120">
    <property type="entry name" value="FAR_NAD-bd"/>
</dbReference>
<dbReference type="InterPro" id="IPR042099">
    <property type="entry name" value="ANL_N_sf"/>
</dbReference>
<keyword evidence="3" id="KW-0175">Coiled coil</keyword>
<dbReference type="EMBL" id="PYSW02000005">
    <property type="protein sequence ID" value="KAG2392241.1"/>
    <property type="molecule type" value="Genomic_DNA"/>
</dbReference>
<gene>
    <name evidence="5" type="ORF">C9374_012493</name>
</gene>
<protein>
    <recommendedName>
        <fullName evidence="4">Carrier domain-containing protein</fullName>
    </recommendedName>
</protein>
<evidence type="ECO:0000256" key="2">
    <source>
        <dbReference type="ARBA" id="ARBA00022553"/>
    </source>
</evidence>
<dbReference type="RefSeq" id="XP_044554135.1">
    <property type="nucleotide sequence ID" value="XM_044688265.1"/>
</dbReference>
<dbReference type="PROSITE" id="PS00012">
    <property type="entry name" value="PHOSPHOPANTETHEINE"/>
    <property type="match status" value="1"/>
</dbReference>
<keyword evidence="2" id="KW-0597">Phosphoprotein</keyword>
<feature type="coiled-coil region" evidence="3">
    <location>
        <begin position="73"/>
        <end position="163"/>
    </location>
</feature>
<name>A0AA88KQ87_NAELO</name>
<dbReference type="Gene3D" id="1.10.1200.10">
    <property type="entry name" value="ACP-like"/>
    <property type="match status" value="1"/>
</dbReference>
<dbReference type="InterPro" id="IPR036291">
    <property type="entry name" value="NAD(P)-bd_dom_sf"/>
</dbReference>
<dbReference type="PANTHER" id="PTHR43272:SF91">
    <property type="entry name" value="CARRIER DOMAIN-CONTAINING PROTEIN"/>
    <property type="match status" value="1"/>
</dbReference>
<evidence type="ECO:0000313" key="5">
    <source>
        <dbReference type="EMBL" id="KAG2392241.1"/>
    </source>
</evidence>
<dbReference type="Pfam" id="PF07993">
    <property type="entry name" value="NAD_binding_4"/>
    <property type="match status" value="1"/>
</dbReference>
<dbReference type="Pfam" id="PF00501">
    <property type="entry name" value="AMP-binding"/>
    <property type="match status" value="1"/>
</dbReference>
<dbReference type="PROSITE" id="PS50075">
    <property type="entry name" value="CARRIER"/>
    <property type="match status" value="1"/>
</dbReference>